<dbReference type="SUPFAM" id="SSF160527">
    <property type="entry name" value="V-type ATPase subunit E-like"/>
    <property type="match status" value="1"/>
</dbReference>
<reference evidence="8 9" key="1">
    <citation type="journal article" date="2014" name="Appl. Environ. Microbiol.">
        <title>Comparative Genome Analysis of 'Candidatus Methanoplasma termitum' Indicates a New Mode of Energy Metabolism in the Seventh Order of Methanogens.</title>
        <authorList>
            <person name="Lang K."/>
            <person name="Schuldes J."/>
            <person name="Klingl A."/>
            <person name="Poehlein A."/>
            <person name="Daniel R."/>
            <person name="Brune A."/>
        </authorList>
    </citation>
    <scope>NUCLEOTIDE SEQUENCE [LARGE SCALE GENOMIC DNA]</scope>
    <source>
        <strain evidence="9">Mpt1</strain>
    </source>
</reference>
<dbReference type="STRING" id="1577791.Mpt1_c12310"/>
<evidence type="ECO:0000256" key="3">
    <source>
        <dbReference type="ARBA" id="ARBA00022781"/>
    </source>
</evidence>
<dbReference type="RefSeq" id="WP_048113135.1">
    <property type="nucleotide sequence ID" value="NZ_CP010070.1"/>
</dbReference>
<keyword evidence="9" id="KW-1185">Reference proteome</keyword>
<dbReference type="GeneID" id="24818892"/>
<evidence type="ECO:0000256" key="5">
    <source>
        <dbReference type="ARBA" id="ARBA00023136"/>
    </source>
</evidence>
<keyword evidence="4" id="KW-0406">Ion transport</keyword>
<evidence type="ECO:0000313" key="8">
    <source>
        <dbReference type="EMBL" id="AIZ57093.1"/>
    </source>
</evidence>
<dbReference type="GO" id="GO:0033178">
    <property type="term" value="C:proton-transporting two-sector ATPase complex, catalytic domain"/>
    <property type="evidence" value="ECO:0007669"/>
    <property type="project" value="InterPro"/>
</dbReference>
<keyword evidence="6" id="KW-0066">ATP synthesis</keyword>
<dbReference type="KEGG" id="mear:Mpt1_c12310"/>
<dbReference type="AlphaFoldDB" id="A0A0A7LDR2"/>
<name>A0A0A7LDR2_9ARCH</name>
<dbReference type="GO" id="GO:0046961">
    <property type="term" value="F:proton-transporting ATPase activity, rotational mechanism"/>
    <property type="evidence" value="ECO:0007669"/>
    <property type="project" value="InterPro"/>
</dbReference>
<dbReference type="GO" id="GO:0006754">
    <property type="term" value="P:ATP biosynthetic process"/>
    <property type="evidence" value="ECO:0007669"/>
    <property type="project" value="UniProtKB-KW"/>
</dbReference>
<evidence type="ECO:0000256" key="4">
    <source>
        <dbReference type="ARBA" id="ARBA00023065"/>
    </source>
</evidence>
<dbReference type="Pfam" id="PF01991">
    <property type="entry name" value="vATP-synt_E"/>
    <property type="match status" value="1"/>
</dbReference>
<gene>
    <name evidence="8" type="primary">atpE</name>
    <name evidence="8" type="ORF">Mpt1_c12310</name>
</gene>
<keyword evidence="2" id="KW-0813">Transport</keyword>
<evidence type="ECO:0000256" key="7">
    <source>
        <dbReference type="SAM" id="Coils"/>
    </source>
</evidence>
<feature type="coiled-coil region" evidence="7">
    <location>
        <begin position="44"/>
        <end position="71"/>
    </location>
</feature>
<accession>A0A0A7LDR2</accession>
<keyword evidence="5" id="KW-0472">Membrane</keyword>
<dbReference type="EMBL" id="CP010070">
    <property type="protein sequence ID" value="AIZ57093.1"/>
    <property type="molecule type" value="Genomic_DNA"/>
</dbReference>
<sequence>MALDNVTKEIRASADKRVSEIEAQTKAEVRAIRAEADAQISDMKAKEDKKLKEAVERLKRQELSSAELESKKIVLSRKREILAKVFETLLADLESAPRDVKLGQYKEMIESAKTVIGKPKVVISDKDNFTAKELGVKSVTKDPKIRAGLVLQSEDDTEEVDMQYETLLRNIWDTEIKALSDILFG</sequence>
<keyword evidence="3" id="KW-0375">Hydrogen ion transport</keyword>
<proteinExistence type="inferred from homology"/>
<evidence type="ECO:0000256" key="6">
    <source>
        <dbReference type="ARBA" id="ARBA00023310"/>
    </source>
</evidence>
<keyword evidence="7" id="KW-0175">Coiled coil</keyword>
<dbReference type="OrthoDB" id="4691at2157"/>
<evidence type="ECO:0000313" key="9">
    <source>
        <dbReference type="Proteomes" id="UP000030787"/>
    </source>
</evidence>
<evidence type="ECO:0000256" key="2">
    <source>
        <dbReference type="ARBA" id="ARBA00022448"/>
    </source>
</evidence>
<organism evidence="8 9">
    <name type="scientific">Candidatus Methanoplasma termitum</name>
    <dbReference type="NCBI Taxonomy" id="1577791"/>
    <lineage>
        <taxon>Archaea</taxon>
        <taxon>Methanobacteriati</taxon>
        <taxon>Thermoplasmatota</taxon>
        <taxon>Thermoplasmata</taxon>
        <taxon>Methanomassiliicoccales</taxon>
        <taxon>Methanomassiliicoccaceae</taxon>
        <taxon>Candidatus Methanoplasma</taxon>
    </lineage>
</organism>
<comment type="similarity">
    <text evidence="1">Belongs to the V-ATPase E subunit family.</text>
</comment>
<dbReference type="HOGENOM" id="CLU_120786_1_0_2"/>
<protein>
    <submittedName>
        <fullName evidence="8">AtpE protein</fullName>
    </submittedName>
</protein>
<dbReference type="InterPro" id="IPR002842">
    <property type="entry name" value="ATPase_V1_Esu"/>
</dbReference>
<evidence type="ECO:0000256" key="1">
    <source>
        <dbReference type="ARBA" id="ARBA00005901"/>
    </source>
</evidence>
<dbReference type="Gene3D" id="1.20.5.620">
    <property type="entry name" value="F1F0 ATP synthase subunit B, membrane domain"/>
    <property type="match status" value="1"/>
</dbReference>
<dbReference type="Proteomes" id="UP000030787">
    <property type="component" value="Chromosome"/>
</dbReference>